<dbReference type="Gene3D" id="1.20.1250.20">
    <property type="entry name" value="MFS general substrate transporter like domains"/>
    <property type="match status" value="1"/>
</dbReference>
<sequence>MPTFERRLDARLVLAVVAVGIMSFAGVVVETAMNIAFPALMEEFAVSTSTVQWITTGYLLVLAAIMPISSFLNRRFRTRALFALAMAAFLAGTVMCAAAPHFAVLILGRLIQGVGTGIALPLMFNMVLEQVPFERLGTMMGVATLITAIAPAVGPSLGGYLIGAFGWRSIFLVLLPFLAVAGVLGVLAIRQATRPQADATFSPLQFLVMAAGFTALVLATNAAGETGWTSPRVLGLLALALVLIAAFCVLSSRSERPLVRIRIFTDRTYALSVTYVVLIQAIVLALGYLIPYYAQVSASMGSFAAGCLLLPGCILGACLTPFGGRVLDLLGPARPILVGAACGVLAMALFAAVGVTVPAAWLALIYVIMPICQGLSVSNSMTNGLRGLPDRLQADGNAAFNTIQQLGGAVGTAVATTVVNAAQSAGPDDLVAATRAGTRTGFVVLLALSVIALAAAVSVFVGRRPAAGGGAGAGG</sequence>
<evidence type="ECO:0000256" key="8">
    <source>
        <dbReference type="SAM" id="Phobius"/>
    </source>
</evidence>
<comment type="similarity">
    <text evidence="2">Belongs to the major facilitator superfamily. EmrB family.</text>
</comment>
<feature type="transmembrane region" description="Helical" evidence="8">
    <location>
        <begin position="273"/>
        <end position="294"/>
    </location>
</feature>
<feature type="transmembrane region" description="Helical" evidence="8">
    <location>
        <begin position="442"/>
        <end position="461"/>
    </location>
</feature>
<feature type="transmembrane region" description="Helical" evidence="8">
    <location>
        <begin position="12"/>
        <end position="33"/>
    </location>
</feature>
<feature type="transmembrane region" description="Helical" evidence="8">
    <location>
        <begin position="53"/>
        <end position="73"/>
    </location>
</feature>
<dbReference type="PANTHER" id="PTHR42718:SF9">
    <property type="entry name" value="MAJOR FACILITATOR SUPERFAMILY MULTIDRUG TRANSPORTER MFSC"/>
    <property type="match status" value="1"/>
</dbReference>
<keyword evidence="3" id="KW-0813">Transport</keyword>
<feature type="transmembrane region" description="Helical" evidence="8">
    <location>
        <begin position="110"/>
        <end position="128"/>
    </location>
</feature>
<dbReference type="Pfam" id="PF07690">
    <property type="entry name" value="MFS_1"/>
    <property type="match status" value="1"/>
</dbReference>
<reference evidence="10" key="1">
    <citation type="submission" date="2022-10" db="EMBL/GenBank/DDBJ databases">
        <title>Genome sequence of Actinomyces israelii ATCC 10048.</title>
        <authorList>
            <person name="Watt R.M."/>
            <person name="Tong W.M."/>
        </authorList>
    </citation>
    <scope>NUCLEOTIDE SEQUENCE</scope>
    <source>
        <strain evidence="10">ATCC 10048</strain>
    </source>
</reference>
<evidence type="ECO:0000259" key="9">
    <source>
        <dbReference type="PROSITE" id="PS50850"/>
    </source>
</evidence>
<feature type="transmembrane region" description="Helical" evidence="8">
    <location>
        <begin position="335"/>
        <end position="353"/>
    </location>
</feature>
<feature type="transmembrane region" description="Helical" evidence="8">
    <location>
        <begin position="201"/>
        <end position="221"/>
    </location>
</feature>
<evidence type="ECO:0000256" key="7">
    <source>
        <dbReference type="ARBA" id="ARBA00023136"/>
    </source>
</evidence>
<evidence type="ECO:0000256" key="5">
    <source>
        <dbReference type="ARBA" id="ARBA00022692"/>
    </source>
</evidence>
<dbReference type="Gene3D" id="1.20.1720.10">
    <property type="entry name" value="Multidrug resistance protein D"/>
    <property type="match status" value="1"/>
</dbReference>
<dbReference type="Proteomes" id="UP001072034">
    <property type="component" value="Unassembled WGS sequence"/>
</dbReference>
<comment type="caution">
    <text evidence="10">The sequence shown here is derived from an EMBL/GenBank/DDBJ whole genome shotgun (WGS) entry which is preliminary data.</text>
</comment>
<dbReference type="PROSITE" id="PS50850">
    <property type="entry name" value="MFS"/>
    <property type="match status" value="1"/>
</dbReference>
<name>A0ABT4I6G1_9ACTO</name>
<feature type="domain" description="Major facilitator superfamily (MFS) profile" evidence="9">
    <location>
        <begin position="11"/>
        <end position="464"/>
    </location>
</feature>
<dbReference type="RefSeq" id="WP_268916938.1">
    <property type="nucleotide sequence ID" value="NZ_JAPTMY010000007.1"/>
</dbReference>
<dbReference type="InterPro" id="IPR004638">
    <property type="entry name" value="EmrB-like"/>
</dbReference>
<accession>A0ABT4I6G1</accession>
<proteinExistence type="inferred from homology"/>
<gene>
    <name evidence="10" type="ORF">OHJ16_04600</name>
</gene>
<keyword evidence="11" id="KW-1185">Reference proteome</keyword>
<keyword evidence="7 8" id="KW-0472">Membrane</keyword>
<feature type="transmembrane region" description="Helical" evidence="8">
    <location>
        <begin position="233"/>
        <end position="252"/>
    </location>
</feature>
<feature type="transmembrane region" description="Helical" evidence="8">
    <location>
        <begin position="359"/>
        <end position="377"/>
    </location>
</feature>
<evidence type="ECO:0000256" key="2">
    <source>
        <dbReference type="ARBA" id="ARBA00008537"/>
    </source>
</evidence>
<dbReference type="PRINTS" id="PR01036">
    <property type="entry name" value="TCRTETB"/>
</dbReference>
<evidence type="ECO:0000256" key="6">
    <source>
        <dbReference type="ARBA" id="ARBA00022989"/>
    </source>
</evidence>
<dbReference type="NCBIfam" id="TIGR00711">
    <property type="entry name" value="efflux_EmrB"/>
    <property type="match status" value="1"/>
</dbReference>
<evidence type="ECO:0000256" key="1">
    <source>
        <dbReference type="ARBA" id="ARBA00004651"/>
    </source>
</evidence>
<keyword evidence="6 8" id="KW-1133">Transmembrane helix</keyword>
<evidence type="ECO:0000256" key="4">
    <source>
        <dbReference type="ARBA" id="ARBA00022475"/>
    </source>
</evidence>
<keyword evidence="4" id="KW-1003">Cell membrane</keyword>
<evidence type="ECO:0000256" key="3">
    <source>
        <dbReference type="ARBA" id="ARBA00022448"/>
    </source>
</evidence>
<feature type="transmembrane region" description="Helical" evidence="8">
    <location>
        <begin position="80"/>
        <end position="104"/>
    </location>
</feature>
<dbReference type="EMBL" id="JAPTMY010000007">
    <property type="protein sequence ID" value="MCZ0857321.1"/>
    <property type="molecule type" value="Genomic_DNA"/>
</dbReference>
<evidence type="ECO:0000313" key="10">
    <source>
        <dbReference type="EMBL" id="MCZ0857321.1"/>
    </source>
</evidence>
<organism evidence="10 11">
    <name type="scientific">Actinomyces israelii</name>
    <dbReference type="NCBI Taxonomy" id="1659"/>
    <lineage>
        <taxon>Bacteria</taxon>
        <taxon>Bacillati</taxon>
        <taxon>Actinomycetota</taxon>
        <taxon>Actinomycetes</taxon>
        <taxon>Actinomycetales</taxon>
        <taxon>Actinomycetaceae</taxon>
        <taxon>Actinomyces</taxon>
    </lineage>
</organism>
<feature type="transmembrane region" description="Helical" evidence="8">
    <location>
        <begin position="169"/>
        <end position="189"/>
    </location>
</feature>
<feature type="transmembrane region" description="Helical" evidence="8">
    <location>
        <begin position="300"/>
        <end position="323"/>
    </location>
</feature>
<dbReference type="InterPro" id="IPR011701">
    <property type="entry name" value="MFS"/>
</dbReference>
<protein>
    <submittedName>
        <fullName evidence="10">DHA2 family efflux MFS transporter permease subunit</fullName>
    </submittedName>
</protein>
<dbReference type="SUPFAM" id="SSF103473">
    <property type="entry name" value="MFS general substrate transporter"/>
    <property type="match status" value="2"/>
</dbReference>
<evidence type="ECO:0000313" key="11">
    <source>
        <dbReference type="Proteomes" id="UP001072034"/>
    </source>
</evidence>
<keyword evidence="5 8" id="KW-0812">Transmembrane</keyword>
<dbReference type="InterPro" id="IPR020846">
    <property type="entry name" value="MFS_dom"/>
</dbReference>
<dbReference type="InterPro" id="IPR036259">
    <property type="entry name" value="MFS_trans_sf"/>
</dbReference>
<comment type="subcellular location">
    <subcellularLocation>
        <location evidence="1">Cell membrane</location>
        <topology evidence="1">Multi-pass membrane protein</topology>
    </subcellularLocation>
</comment>
<dbReference type="PANTHER" id="PTHR42718">
    <property type="entry name" value="MAJOR FACILITATOR SUPERFAMILY MULTIDRUG TRANSPORTER MFSC"/>
    <property type="match status" value="1"/>
</dbReference>
<feature type="transmembrane region" description="Helical" evidence="8">
    <location>
        <begin position="140"/>
        <end position="163"/>
    </location>
</feature>